<dbReference type="RefSeq" id="WP_274154238.1">
    <property type="nucleotide sequence ID" value="NZ_CP117812.1"/>
</dbReference>
<dbReference type="InterPro" id="IPR045584">
    <property type="entry name" value="Pilin-like"/>
</dbReference>
<dbReference type="InterPro" id="IPR012902">
    <property type="entry name" value="N_methyl_site"/>
</dbReference>
<dbReference type="SUPFAM" id="SSF54523">
    <property type="entry name" value="Pili subunits"/>
    <property type="match status" value="1"/>
</dbReference>
<dbReference type="NCBIfam" id="TIGR02532">
    <property type="entry name" value="IV_pilin_GFxxxE"/>
    <property type="match status" value="1"/>
</dbReference>
<keyword evidence="1" id="KW-0472">Membrane</keyword>
<dbReference type="Proteomes" id="UP001214250">
    <property type="component" value="Chromosome 2"/>
</dbReference>
<organism evidence="2 3">
    <name type="scientific">Lentisphaera profundi</name>
    <dbReference type="NCBI Taxonomy" id="1658616"/>
    <lineage>
        <taxon>Bacteria</taxon>
        <taxon>Pseudomonadati</taxon>
        <taxon>Lentisphaerota</taxon>
        <taxon>Lentisphaeria</taxon>
        <taxon>Lentisphaerales</taxon>
        <taxon>Lentisphaeraceae</taxon>
        <taxon>Lentisphaera</taxon>
    </lineage>
</organism>
<evidence type="ECO:0000256" key="1">
    <source>
        <dbReference type="SAM" id="Phobius"/>
    </source>
</evidence>
<dbReference type="EMBL" id="CP117812">
    <property type="protein sequence ID" value="WDE99381.1"/>
    <property type="molecule type" value="Genomic_DNA"/>
</dbReference>
<dbReference type="Pfam" id="PF07963">
    <property type="entry name" value="N_methyl"/>
    <property type="match status" value="1"/>
</dbReference>
<name>A0ABY7VYM8_9BACT</name>
<dbReference type="Gene3D" id="3.30.700.10">
    <property type="entry name" value="Glycoprotein, Type 4 Pilin"/>
    <property type="match status" value="1"/>
</dbReference>
<evidence type="ECO:0000313" key="3">
    <source>
        <dbReference type="Proteomes" id="UP001214250"/>
    </source>
</evidence>
<evidence type="ECO:0000313" key="2">
    <source>
        <dbReference type="EMBL" id="WDE99381.1"/>
    </source>
</evidence>
<feature type="transmembrane region" description="Helical" evidence="1">
    <location>
        <begin position="6"/>
        <end position="27"/>
    </location>
</feature>
<keyword evidence="1" id="KW-1133">Transmembrane helix</keyword>
<accession>A0ABY7VYM8</accession>
<keyword evidence="3" id="KW-1185">Reference proteome</keyword>
<keyword evidence="1" id="KW-0812">Transmembrane</keyword>
<reference evidence="2 3" key="1">
    <citation type="submission" date="2023-02" db="EMBL/GenBank/DDBJ databases">
        <title>Genome sequence of Lentisphaera profundi SAORIC-696.</title>
        <authorList>
            <person name="Kim e."/>
            <person name="Cho J.-C."/>
            <person name="Choi A."/>
            <person name="Kang I."/>
        </authorList>
    </citation>
    <scope>NUCLEOTIDE SEQUENCE [LARGE SCALE GENOMIC DNA]</scope>
    <source>
        <strain evidence="2 3">SAORIC-696</strain>
    </source>
</reference>
<gene>
    <name evidence="2" type="ORF">PQO03_16210</name>
</gene>
<proteinExistence type="predicted"/>
<protein>
    <submittedName>
        <fullName evidence="2">Prepilin-type N-terminal cleavage/methylation domain-containing protein</fullName>
    </submittedName>
</protein>
<sequence length="35" mass="3860">MKKFTLIELMVVIAIIGILTSLLLLTLSGSMLVHF</sequence>